<comment type="caution">
    <text evidence="1">The sequence shown here is derived from an EMBL/GenBank/DDBJ whole genome shotgun (WGS) entry which is preliminary data.</text>
</comment>
<organism evidence="1">
    <name type="scientific">bioreactor metagenome</name>
    <dbReference type="NCBI Taxonomy" id="1076179"/>
    <lineage>
        <taxon>unclassified sequences</taxon>
        <taxon>metagenomes</taxon>
        <taxon>ecological metagenomes</taxon>
    </lineage>
</organism>
<reference evidence="1" key="1">
    <citation type="submission" date="2019-08" db="EMBL/GenBank/DDBJ databases">
        <authorList>
            <person name="Kucharzyk K."/>
            <person name="Murdoch R.W."/>
            <person name="Higgins S."/>
            <person name="Loffler F."/>
        </authorList>
    </citation>
    <scope>NUCLEOTIDE SEQUENCE</scope>
</reference>
<dbReference type="AlphaFoldDB" id="A0A645I0L2"/>
<name>A0A645I0L2_9ZZZZ</name>
<gene>
    <name evidence="1" type="ORF">SDC9_192255</name>
</gene>
<proteinExistence type="predicted"/>
<dbReference type="EMBL" id="VSSQ01104007">
    <property type="protein sequence ID" value="MPN44690.1"/>
    <property type="molecule type" value="Genomic_DNA"/>
</dbReference>
<evidence type="ECO:0000313" key="1">
    <source>
        <dbReference type="EMBL" id="MPN44690.1"/>
    </source>
</evidence>
<accession>A0A645I0L2</accession>
<protein>
    <submittedName>
        <fullName evidence="1">Uncharacterized protein</fullName>
    </submittedName>
</protein>
<sequence length="65" mass="7427">MLRFIACALNIVDMHVLAPLYRRHGKPDDLAVFGDVFALLNIAQRKLVVNGYITEQRELLKLSVF</sequence>